<evidence type="ECO:0000313" key="2">
    <source>
        <dbReference type="Proteomes" id="UP000002668"/>
    </source>
</evidence>
<evidence type="ECO:0000313" key="1">
    <source>
        <dbReference type="EMBL" id="CBY02363.1"/>
    </source>
</evidence>
<gene>
    <name evidence="1" type="ORF">LEMA_P011500.1</name>
</gene>
<proteinExistence type="predicted"/>
<dbReference type="VEuPathDB" id="FungiDB:LEMA_P011500.1"/>
<sequence length="235" mass="27302">MCHSCDSNFVNDVHQNLQSLRLHDRMKKTAESAQANLKGVLVVEDVYRNSGVRYHQTNMATRQPLHYEAEHLERMKQAFESDYNIVFSQVNDLLPKMRDIHREIIACQKSRDCFTKRSARFYEEILPVYNDLAEKFTDEATKIRTCCLHAEDLSEINDELWQEAVNRRENVQMWYAELYGAPDAIPQAPEWNIWVSWVAGLPETQRAMAGRPLFSIAKQMILARVDDSYGEAVDS</sequence>
<dbReference type="InParanoid" id="E5AD11"/>
<accession>E5AD11</accession>
<dbReference type="HOGENOM" id="CLU_1180418_0_0_1"/>
<dbReference type="AlphaFoldDB" id="E5AD11"/>
<dbReference type="GeneID" id="13289587"/>
<organism evidence="1 2">
    <name type="scientific">Leptosphaeria maculans (strain JN3 / isolate v23.1.3 / race Av1-4-5-6-7-8)</name>
    <name type="common">Blackleg fungus</name>
    <name type="synonym">Phoma lingam</name>
    <dbReference type="NCBI Taxonomy" id="985895"/>
    <lineage>
        <taxon>Eukaryota</taxon>
        <taxon>Fungi</taxon>
        <taxon>Dikarya</taxon>
        <taxon>Ascomycota</taxon>
        <taxon>Pezizomycotina</taxon>
        <taxon>Dothideomycetes</taxon>
        <taxon>Pleosporomycetidae</taxon>
        <taxon>Pleosporales</taxon>
        <taxon>Pleosporineae</taxon>
        <taxon>Leptosphaeriaceae</taxon>
        <taxon>Plenodomus</taxon>
        <taxon>Plenodomus lingam/Leptosphaeria maculans species complex</taxon>
    </lineage>
</organism>
<protein>
    <submittedName>
        <fullName evidence="1">Predicted protein</fullName>
    </submittedName>
</protein>
<dbReference type="OrthoDB" id="3799366at2759"/>
<reference evidence="2" key="1">
    <citation type="journal article" date="2011" name="Nat. Commun.">
        <title>Effector diversification within compartments of the Leptosphaeria maculans genome affected by Repeat-Induced Point mutations.</title>
        <authorList>
            <person name="Rouxel T."/>
            <person name="Grandaubert J."/>
            <person name="Hane J.K."/>
            <person name="Hoede C."/>
            <person name="van de Wouw A.P."/>
            <person name="Couloux A."/>
            <person name="Dominguez V."/>
            <person name="Anthouard V."/>
            <person name="Bally P."/>
            <person name="Bourras S."/>
            <person name="Cozijnsen A.J."/>
            <person name="Ciuffetti L.M."/>
            <person name="Degrave A."/>
            <person name="Dilmaghani A."/>
            <person name="Duret L."/>
            <person name="Fudal I."/>
            <person name="Goodwin S.B."/>
            <person name="Gout L."/>
            <person name="Glaser N."/>
            <person name="Linglin J."/>
            <person name="Kema G.H.J."/>
            <person name="Lapalu N."/>
            <person name="Lawrence C.B."/>
            <person name="May K."/>
            <person name="Meyer M."/>
            <person name="Ollivier B."/>
            <person name="Poulain J."/>
            <person name="Schoch C.L."/>
            <person name="Simon A."/>
            <person name="Spatafora J.W."/>
            <person name="Stachowiak A."/>
            <person name="Turgeon B.G."/>
            <person name="Tyler B.M."/>
            <person name="Vincent D."/>
            <person name="Weissenbach J."/>
            <person name="Amselem J."/>
            <person name="Quesneville H."/>
            <person name="Oliver R.P."/>
            <person name="Wincker P."/>
            <person name="Balesdent M.-H."/>
            <person name="Howlett B.J."/>
        </authorList>
    </citation>
    <scope>NUCLEOTIDE SEQUENCE [LARGE SCALE GENOMIC DNA]</scope>
    <source>
        <strain evidence="2">JN3 / isolate v23.1.3 / race Av1-4-5-6-7-8</strain>
    </source>
</reference>
<keyword evidence="2" id="KW-1185">Reference proteome</keyword>
<dbReference type="Proteomes" id="UP000002668">
    <property type="component" value="Genome"/>
</dbReference>
<name>E5AD11_LEPMJ</name>
<dbReference type="EMBL" id="FP929139">
    <property type="protein sequence ID" value="CBY02363.1"/>
    <property type="molecule type" value="Genomic_DNA"/>
</dbReference>
<dbReference type="RefSeq" id="XP_003845842.1">
    <property type="nucleotide sequence ID" value="XM_003845794.1"/>
</dbReference>